<dbReference type="Proteomes" id="UP000784294">
    <property type="component" value="Unassembled WGS sequence"/>
</dbReference>
<dbReference type="EMBL" id="CAAALY010270832">
    <property type="protein sequence ID" value="VEL41745.1"/>
    <property type="molecule type" value="Genomic_DNA"/>
</dbReference>
<keyword evidence="2" id="KW-1185">Reference proteome</keyword>
<comment type="caution">
    <text evidence="1">The sequence shown here is derived from an EMBL/GenBank/DDBJ whole genome shotgun (WGS) entry which is preliminary data.</text>
</comment>
<evidence type="ECO:0000313" key="1">
    <source>
        <dbReference type="EMBL" id="VEL41745.1"/>
    </source>
</evidence>
<name>A0A448XPM2_9PLAT</name>
<protein>
    <submittedName>
        <fullName evidence="1">Uncharacterized protein</fullName>
    </submittedName>
</protein>
<proteinExistence type="predicted"/>
<accession>A0A448XPM2</accession>
<reference evidence="1" key="1">
    <citation type="submission" date="2018-11" db="EMBL/GenBank/DDBJ databases">
        <authorList>
            <consortium name="Pathogen Informatics"/>
        </authorList>
    </citation>
    <scope>NUCLEOTIDE SEQUENCE</scope>
</reference>
<organism evidence="1 2">
    <name type="scientific">Protopolystoma xenopodis</name>
    <dbReference type="NCBI Taxonomy" id="117903"/>
    <lineage>
        <taxon>Eukaryota</taxon>
        <taxon>Metazoa</taxon>
        <taxon>Spiralia</taxon>
        <taxon>Lophotrochozoa</taxon>
        <taxon>Platyhelminthes</taxon>
        <taxon>Monogenea</taxon>
        <taxon>Polyopisthocotylea</taxon>
        <taxon>Polystomatidea</taxon>
        <taxon>Polystomatidae</taxon>
        <taxon>Protopolystoma</taxon>
    </lineage>
</organism>
<sequence>MISTLANNLGLRLVYQRPFVQEDSFSNLSGLVNSQLCFHICRYRATKLEYFSTRTAHRPPHLVSCIHSRTSGASDKNASCSLD</sequence>
<gene>
    <name evidence="1" type="ORF">PXEA_LOCUS35185</name>
</gene>
<evidence type="ECO:0000313" key="2">
    <source>
        <dbReference type="Proteomes" id="UP000784294"/>
    </source>
</evidence>
<dbReference type="AlphaFoldDB" id="A0A448XPM2"/>